<protein>
    <submittedName>
        <fullName evidence="6">Putative Fe-S oxidoreductase</fullName>
    </submittedName>
</protein>
<gene>
    <name evidence="6" type="ORF">DesyoDRAFT_0545</name>
</gene>
<dbReference type="HOGENOM" id="CLU_044700_0_0_9"/>
<dbReference type="CDD" id="cd01335">
    <property type="entry name" value="Radical_SAM"/>
    <property type="match status" value="1"/>
</dbReference>
<evidence type="ECO:0000259" key="5">
    <source>
        <dbReference type="PROSITE" id="PS51918"/>
    </source>
</evidence>
<dbReference type="Gene3D" id="3.20.20.70">
    <property type="entry name" value="Aldolase class I"/>
    <property type="match status" value="1"/>
</dbReference>
<evidence type="ECO:0000256" key="1">
    <source>
        <dbReference type="ARBA" id="ARBA00022691"/>
    </source>
</evidence>
<evidence type="ECO:0000256" key="2">
    <source>
        <dbReference type="ARBA" id="ARBA00022723"/>
    </source>
</evidence>
<keyword evidence="1" id="KW-0949">S-adenosyl-L-methionine</keyword>
<dbReference type="GO" id="GO:0003824">
    <property type="term" value="F:catalytic activity"/>
    <property type="evidence" value="ECO:0007669"/>
    <property type="project" value="InterPro"/>
</dbReference>
<dbReference type="Pfam" id="PF13186">
    <property type="entry name" value="SPASM"/>
    <property type="match status" value="1"/>
</dbReference>
<dbReference type="PROSITE" id="PS51918">
    <property type="entry name" value="RADICAL_SAM"/>
    <property type="match status" value="1"/>
</dbReference>
<keyword evidence="3" id="KW-0408">Iron</keyword>
<organism evidence="6 7">
    <name type="scientific">Desulfosporosinus youngiae DSM 17734</name>
    <dbReference type="NCBI Taxonomy" id="768710"/>
    <lineage>
        <taxon>Bacteria</taxon>
        <taxon>Bacillati</taxon>
        <taxon>Bacillota</taxon>
        <taxon>Clostridia</taxon>
        <taxon>Eubacteriales</taxon>
        <taxon>Desulfitobacteriaceae</taxon>
        <taxon>Desulfosporosinus</taxon>
    </lineage>
</organism>
<dbReference type="EMBL" id="CM001441">
    <property type="protein sequence ID" value="EHQ87727.1"/>
    <property type="molecule type" value="Genomic_DNA"/>
</dbReference>
<keyword evidence="4" id="KW-0411">Iron-sulfur</keyword>
<dbReference type="Proteomes" id="UP000005104">
    <property type="component" value="Chromosome"/>
</dbReference>
<dbReference type="InterPro" id="IPR007197">
    <property type="entry name" value="rSAM"/>
</dbReference>
<dbReference type="GO" id="GO:0046872">
    <property type="term" value="F:metal ion binding"/>
    <property type="evidence" value="ECO:0007669"/>
    <property type="project" value="UniProtKB-KW"/>
</dbReference>
<dbReference type="PANTHER" id="PTHR43524">
    <property type="entry name" value="RADICAL SAM SUPERFAMILY PROTEIN"/>
    <property type="match status" value="1"/>
</dbReference>
<keyword evidence="2" id="KW-0479">Metal-binding</keyword>
<dbReference type="CDD" id="cd21128">
    <property type="entry name" value="SPASM_rSAM"/>
    <property type="match status" value="1"/>
</dbReference>
<dbReference type="SUPFAM" id="SSF102114">
    <property type="entry name" value="Radical SAM enzymes"/>
    <property type="match status" value="1"/>
</dbReference>
<evidence type="ECO:0000256" key="4">
    <source>
        <dbReference type="ARBA" id="ARBA00023014"/>
    </source>
</evidence>
<dbReference type="InterPro" id="IPR023885">
    <property type="entry name" value="4Fe4S-binding_SPASM_dom"/>
</dbReference>
<feature type="domain" description="Radical SAM core" evidence="5">
    <location>
        <begin position="106"/>
        <end position="320"/>
    </location>
</feature>
<dbReference type="InterPro" id="IPR058240">
    <property type="entry name" value="rSAM_sf"/>
</dbReference>
<dbReference type="STRING" id="768710.DesyoDRAFT_0545"/>
<dbReference type="eggNOG" id="COG0535">
    <property type="taxonomic scope" value="Bacteria"/>
</dbReference>
<evidence type="ECO:0000256" key="3">
    <source>
        <dbReference type="ARBA" id="ARBA00023004"/>
    </source>
</evidence>
<accession>H5XSQ9</accession>
<keyword evidence="7" id="KW-1185">Reference proteome</keyword>
<sequence>MERIKEIVYTFAFKRGLLYAEKNNLQGLNAILNLLGKVARDKDHITAINYLQTYLADSSSSFNKLFQNVFTQLAPNVRNTFLTNFFVKATLLGRQKALKTAENQNCNVPWTILMDPTSSCNLNCTGCWASEYDHQTSLSFAELDNIIKQGKKLGIFMYIYSGGEPLMRKHDLIALAEKHQDCAFLAFTNGTLVDRNFAQELVRVGNFVLAFSIEGIGAATDNRRGTGTYDKVIKSMDLMREAGAGFGYSSCYHSQNIDAVASDEFVDLMIEKGCLFAWYFTYVPVGKKAALELIALPHQREHMYHRIREIRNTKPIFALDFWNDGESIQGCIAGGRNYFHINAHGDVEPCAFIHYSNVNIRDCTLLDALKSPLFAQYRENQPFNHNHLRPCPLMDNPDKLRMMVNKSGAHSTQVLDMETVEELTEKLQDVSSAWGKVADNIWEQAHTSKQECGDD</sequence>
<name>H5XSQ9_9FIRM</name>
<dbReference type="AlphaFoldDB" id="H5XSQ9"/>
<dbReference type="PANTHER" id="PTHR43524:SF1">
    <property type="entry name" value="RADICAL SAM SUPERFAMILY PROTEIN"/>
    <property type="match status" value="1"/>
</dbReference>
<evidence type="ECO:0000313" key="6">
    <source>
        <dbReference type="EMBL" id="EHQ87727.1"/>
    </source>
</evidence>
<dbReference type="OrthoDB" id="9782387at2"/>
<evidence type="ECO:0000313" key="7">
    <source>
        <dbReference type="Proteomes" id="UP000005104"/>
    </source>
</evidence>
<proteinExistence type="predicted"/>
<dbReference type="GO" id="GO:0051536">
    <property type="term" value="F:iron-sulfur cluster binding"/>
    <property type="evidence" value="ECO:0007669"/>
    <property type="project" value="UniProtKB-KW"/>
</dbReference>
<dbReference type="Pfam" id="PF04055">
    <property type="entry name" value="Radical_SAM"/>
    <property type="match status" value="1"/>
</dbReference>
<reference evidence="6 7" key="1">
    <citation type="submission" date="2011-11" db="EMBL/GenBank/DDBJ databases">
        <title>The Noncontiguous Finished genome of Desulfosporosinus youngiae DSM 17734.</title>
        <authorList>
            <consortium name="US DOE Joint Genome Institute (JGI-PGF)"/>
            <person name="Lucas S."/>
            <person name="Han J."/>
            <person name="Lapidus A."/>
            <person name="Cheng J.-F."/>
            <person name="Goodwin L."/>
            <person name="Pitluck S."/>
            <person name="Peters L."/>
            <person name="Ovchinnikova G."/>
            <person name="Lu M."/>
            <person name="Land M.L."/>
            <person name="Hauser L."/>
            <person name="Pester M."/>
            <person name="Spring S."/>
            <person name="Ollivier B."/>
            <person name="Rattei T."/>
            <person name="Klenk H.-P."/>
            <person name="Wagner M."/>
            <person name="Loy A."/>
            <person name="Woyke T.J."/>
        </authorList>
    </citation>
    <scope>NUCLEOTIDE SEQUENCE [LARGE SCALE GENOMIC DNA]</scope>
    <source>
        <strain evidence="6 7">DSM 17734</strain>
    </source>
</reference>
<dbReference type="InterPro" id="IPR013785">
    <property type="entry name" value="Aldolase_TIM"/>
</dbReference>
<dbReference type="RefSeq" id="WP_007779067.1">
    <property type="nucleotide sequence ID" value="NZ_CM001441.1"/>
</dbReference>
<dbReference type="SFLD" id="SFLDG01067">
    <property type="entry name" value="SPASM/twitch_domain_containing"/>
    <property type="match status" value="1"/>
</dbReference>
<dbReference type="SFLD" id="SFLDS00029">
    <property type="entry name" value="Radical_SAM"/>
    <property type="match status" value="1"/>
</dbReference>